<gene>
    <name evidence="1" type="ORF">DSM19430T_08970</name>
</gene>
<reference evidence="1 2" key="1">
    <citation type="submission" date="2020-05" db="EMBL/GenBank/DDBJ databases">
        <title>Draft genome sequence of Desulfovibrio psychrotolerans JS1T.</title>
        <authorList>
            <person name="Ueno A."/>
            <person name="Tamazawa S."/>
            <person name="Tamamura S."/>
            <person name="Murakami T."/>
            <person name="Kiyama T."/>
            <person name="Inomata H."/>
            <person name="Amano Y."/>
            <person name="Miyakawa K."/>
            <person name="Tamaki H."/>
            <person name="Naganuma T."/>
            <person name="Kaneko K."/>
        </authorList>
    </citation>
    <scope>NUCLEOTIDE SEQUENCE [LARGE SCALE GENOMIC DNA]</scope>
    <source>
        <strain evidence="1 2">JS1</strain>
    </source>
</reference>
<protein>
    <submittedName>
        <fullName evidence="1">Uncharacterized protein</fullName>
    </submittedName>
</protein>
<sequence>MNNTRTYTFSKAKRPTTKAEIQARRLRHAKASLEIEGLYLTCEEIVVFEECIRNGCSLEERTSLLKKRFPHYDRSLRT</sequence>
<organism evidence="1 2">
    <name type="scientific">Desulfovibrio psychrotolerans</name>
    <dbReference type="NCBI Taxonomy" id="415242"/>
    <lineage>
        <taxon>Bacteria</taxon>
        <taxon>Pseudomonadati</taxon>
        <taxon>Thermodesulfobacteriota</taxon>
        <taxon>Desulfovibrionia</taxon>
        <taxon>Desulfovibrionales</taxon>
        <taxon>Desulfovibrionaceae</taxon>
        <taxon>Desulfovibrio</taxon>
    </lineage>
</organism>
<keyword evidence="2" id="KW-1185">Reference proteome</keyword>
<proteinExistence type="predicted"/>
<dbReference type="AlphaFoldDB" id="A0A7J0BR67"/>
<comment type="caution">
    <text evidence="1">The sequence shown here is derived from an EMBL/GenBank/DDBJ whole genome shotgun (WGS) entry which is preliminary data.</text>
</comment>
<dbReference type="Proteomes" id="UP000503820">
    <property type="component" value="Unassembled WGS sequence"/>
</dbReference>
<dbReference type="EMBL" id="BLVP01000003">
    <property type="protein sequence ID" value="GFM36213.1"/>
    <property type="molecule type" value="Genomic_DNA"/>
</dbReference>
<name>A0A7J0BR67_9BACT</name>
<accession>A0A7J0BR67</accession>
<evidence type="ECO:0000313" key="1">
    <source>
        <dbReference type="EMBL" id="GFM36213.1"/>
    </source>
</evidence>
<evidence type="ECO:0000313" key="2">
    <source>
        <dbReference type="Proteomes" id="UP000503820"/>
    </source>
</evidence>
<dbReference type="RefSeq" id="WP_174408905.1">
    <property type="nucleotide sequence ID" value="NZ_BLVP01000003.1"/>
</dbReference>